<evidence type="ECO:0000256" key="1">
    <source>
        <dbReference type="SAM" id="MobiDB-lite"/>
    </source>
</evidence>
<dbReference type="Proteomes" id="UP000018144">
    <property type="component" value="Unassembled WGS sequence"/>
</dbReference>
<dbReference type="PANTHER" id="PTHR44675">
    <property type="entry name" value="PAK1 INTERACTING PROTEIN 1"/>
    <property type="match status" value="1"/>
</dbReference>
<feature type="region of interest" description="Disordered" evidence="1">
    <location>
        <begin position="1"/>
        <end position="22"/>
    </location>
</feature>
<name>U4KZ64_PYROM</name>
<evidence type="ECO:0000313" key="2">
    <source>
        <dbReference type="EMBL" id="CCX07005.1"/>
    </source>
</evidence>
<evidence type="ECO:0000313" key="3">
    <source>
        <dbReference type="Proteomes" id="UP000018144"/>
    </source>
</evidence>
<dbReference type="EMBL" id="HF935330">
    <property type="protein sequence ID" value="CCX07005.1"/>
    <property type="molecule type" value="Genomic_DNA"/>
</dbReference>
<proteinExistence type="predicted"/>
<dbReference type="SUPFAM" id="SSF101908">
    <property type="entry name" value="Putative isomerase YbhE"/>
    <property type="match status" value="1"/>
</dbReference>
<organism evidence="2 3">
    <name type="scientific">Pyronema omphalodes (strain CBS 100304)</name>
    <name type="common">Pyronema confluens</name>
    <dbReference type="NCBI Taxonomy" id="1076935"/>
    <lineage>
        <taxon>Eukaryota</taxon>
        <taxon>Fungi</taxon>
        <taxon>Dikarya</taxon>
        <taxon>Ascomycota</taxon>
        <taxon>Pezizomycotina</taxon>
        <taxon>Pezizomycetes</taxon>
        <taxon>Pezizales</taxon>
        <taxon>Pyronemataceae</taxon>
        <taxon>Pyronema</taxon>
    </lineage>
</organism>
<dbReference type="eggNOG" id="KOG0294">
    <property type="taxonomic scope" value="Eukaryota"/>
</dbReference>
<dbReference type="InterPro" id="IPR051959">
    <property type="entry name" value="PAK1-Kinase_Regulator"/>
</dbReference>
<keyword evidence="3" id="KW-1185">Reference proteome</keyword>
<reference evidence="2 3" key="1">
    <citation type="journal article" date="2013" name="PLoS Genet.">
        <title>The genome and development-dependent transcriptomes of Pyronema confluens: a window into fungal evolution.</title>
        <authorList>
            <person name="Traeger S."/>
            <person name="Altegoer F."/>
            <person name="Freitag M."/>
            <person name="Gabaldon T."/>
            <person name="Kempken F."/>
            <person name="Kumar A."/>
            <person name="Marcet-Houben M."/>
            <person name="Poggeler S."/>
            <person name="Stajich J.E."/>
            <person name="Nowrousian M."/>
        </authorList>
    </citation>
    <scope>NUCLEOTIDE SEQUENCE [LARGE SCALE GENOMIC DNA]</scope>
    <source>
        <strain evidence="3">CBS 100304</strain>
        <tissue evidence="2">Vegetative mycelium</tissue>
    </source>
</reference>
<sequence length="490" mass="53207">MVKRKRGDVTGTTPALLPSANVTPMHPDTIHLQIITGTYEKTLHGFIASIPPLSSDSTTGDISLPTTFTDTFLFSAHTSPLKTLAISPAAPNTKKRILATSSADERINLYNLSTYLPPISNSSLAPLSGRNRHLGTLHNHLNTPTALLFTPSRNKLLSAGADGQIQILRTRDWGVLSTLKVPKPNPKPINYAKDYGEGYGPRVPTFGSEGYGGGAGAVNDIALHPSQKILLSVGSGERAVRMWNLMTARKAGVLAFDRETVPSKFGNEGQHIEFSGDGESYAVAFERGVVVFGMDSKPRVRIETKPRATKIHMIRYVSLPKQLLGQEEEEVLVVSTEDGRVLFFAPNAEVVDEPKLLGTLGGRRMGMMGRVKDFSVVQTGGRVFVITAGSDGVVRIFDLCGEGSGIEVEEGETETAKKTKEEKPTEEVKVAGDRQVGKIVGIYETTRRITCMATMIMEEGQEVEQEDEEMGEAGQEESSEEESTDEEDDE</sequence>
<dbReference type="Pfam" id="PF00400">
    <property type="entry name" value="WD40"/>
    <property type="match status" value="2"/>
</dbReference>
<feature type="region of interest" description="Disordered" evidence="1">
    <location>
        <begin position="459"/>
        <end position="490"/>
    </location>
</feature>
<dbReference type="PANTHER" id="PTHR44675:SF1">
    <property type="entry name" value="P21-ACTIVATED PROTEIN KINASE-INTERACTING PROTEIN 1"/>
    <property type="match status" value="1"/>
</dbReference>
<dbReference type="OMA" id="KLHQMKY"/>
<dbReference type="InterPro" id="IPR015943">
    <property type="entry name" value="WD40/YVTN_repeat-like_dom_sf"/>
</dbReference>
<protein>
    <submittedName>
        <fullName evidence="2">Similar to Protein MAK11 acc. no. P20484</fullName>
    </submittedName>
</protein>
<dbReference type="InterPro" id="IPR001680">
    <property type="entry name" value="WD40_rpt"/>
</dbReference>
<gene>
    <name evidence="2" type="ORF">PCON_06592</name>
</gene>
<dbReference type="OrthoDB" id="308449at2759"/>
<dbReference type="AlphaFoldDB" id="U4KZ64"/>
<dbReference type="SMART" id="SM00320">
    <property type="entry name" value="WD40"/>
    <property type="match status" value="4"/>
</dbReference>
<dbReference type="STRING" id="1076935.U4KZ64"/>
<accession>U4KZ64</accession>
<dbReference type="Gene3D" id="2.130.10.10">
    <property type="entry name" value="YVTN repeat-like/Quinoprotein amine dehydrogenase"/>
    <property type="match status" value="2"/>
</dbReference>